<dbReference type="HAMAP" id="MF_00374">
    <property type="entry name" value="Ribosomal_uL29"/>
    <property type="match status" value="1"/>
</dbReference>
<accession>A0ABT8RB70</accession>
<comment type="similarity">
    <text evidence="1 5">Belongs to the universal ribosomal protein uL29 family.</text>
</comment>
<gene>
    <name evidence="5 6" type="primary">rpmC</name>
    <name evidence="6" type="ORF">Q0590_19535</name>
</gene>
<dbReference type="NCBIfam" id="TIGR00012">
    <property type="entry name" value="L29"/>
    <property type="match status" value="1"/>
</dbReference>
<dbReference type="Gene3D" id="1.10.287.310">
    <property type="match status" value="1"/>
</dbReference>
<evidence type="ECO:0000256" key="3">
    <source>
        <dbReference type="ARBA" id="ARBA00023274"/>
    </source>
</evidence>
<keyword evidence="3 5" id="KW-0687">Ribonucleoprotein</keyword>
<dbReference type="InterPro" id="IPR001854">
    <property type="entry name" value="Ribosomal_uL29"/>
</dbReference>
<evidence type="ECO:0000256" key="5">
    <source>
        <dbReference type="HAMAP-Rule" id="MF_00374"/>
    </source>
</evidence>
<organism evidence="6 7">
    <name type="scientific">Rhodocytophaga aerolata</name>
    <dbReference type="NCBI Taxonomy" id="455078"/>
    <lineage>
        <taxon>Bacteria</taxon>
        <taxon>Pseudomonadati</taxon>
        <taxon>Bacteroidota</taxon>
        <taxon>Cytophagia</taxon>
        <taxon>Cytophagales</taxon>
        <taxon>Rhodocytophagaceae</taxon>
        <taxon>Rhodocytophaga</taxon>
    </lineage>
</organism>
<evidence type="ECO:0000313" key="7">
    <source>
        <dbReference type="Proteomes" id="UP001168528"/>
    </source>
</evidence>
<dbReference type="SUPFAM" id="SSF46561">
    <property type="entry name" value="Ribosomal protein L29 (L29p)"/>
    <property type="match status" value="1"/>
</dbReference>
<dbReference type="CDD" id="cd00427">
    <property type="entry name" value="Ribosomal_L29_HIP"/>
    <property type="match status" value="1"/>
</dbReference>
<protein>
    <recommendedName>
        <fullName evidence="4 5">Large ribosomal subunit protein uL29</fullName>
    </recommendedName>
</protein>
<evidence type="ECO:0000256" key="2">
    <source>
        <dbReference type="ARBA" id="ARBA00022980"/>
    </source>
</evidence>
<evidence type="ECO:0000313" key="6">
    <source>
        <dbReference type="EMBL" id="MDO1448478.1"/>
    </source>
</evidence>
<comment type="caution">
    <text evidence="6">The sequence shown here is derived from an EMBL/GenBank/DDBJ whole genome shotgun (WGS) entry which is preliminary data.</text>
</comment>
<dbReference type="RefSeq" id="WP_302039281.1">
    <property type="nucleotide sequence ID" value="NZ_JAUKPO010000012.1"/>
</dbReference>
<dbReference type="GO" id="GO:0005840">
    <property type="term" value="C:ribosome"/>
    <property type="evidence" value="ECO:0007669"/>
    <property type="project" value="UniProtKB-KW"/>
</dbReference>
<dbReference type="EMBL" id="JAUKPO010000012">
    <property type="protein sequence ID" value="MDO1448478.1"/>
    <property type="molecule type" value="Genomic_DNA"/>
</dbReference>
<proteinExistence type="inferred from homology"/>
<name>A0ABT8RB70_9BACT</name>
<dbReference type="InterPro" id="IPR036049">
    <property type="entry name" value="Ribosomal_uL29_sf"/>
</dbReference>
<dbReference type="Pfam" id="PF00831">
    <property type="entry name" value="Ribosomal_L29"/>
    <property type="match status" value="1"/>
</dbReference>
<sequence length="66" mass="7602">MKKEDIKSLSIEELQEKLTQEQESLTKLKFAHAISPIENPMKVRASRRAIARIQTELRAKQLAKAK</sequence>
<keyword evidence="2 5" id="KW-0689">Ribosomal protein</keyword>
<keyword evidence="7" id="KW-1185">Reference proteome</keyword>
<dbReference type="PROSITE" id="PS00579">
    <property type="entry name" value="RIBOSOMAL_L29"/>
    <property type="match status" value="1"/>
</dbReference>
<evidence type="ECO:0000256" key="4">
    <source>
        <dbReference type="ARBA" id="ARBA00035204"/>
    </source>
</evidence>
<dbReference type="InterPro" id="IPR018254">
    <property type="entry name" value="Ribosomal_uL29_CS"/>
</dbReference>
<evidence type="ECO:0000256" key="1">
    <source>
        <dbReference type="ARBA" id="ARBA00009254"/>
    </source>
</evidence>
<reference evidence="6" key="1">
    <citation type="submission" date="2023-07" db="EMBL/GenBank/DDBJ databases">
        <title>The genome sequence of Rhodocytophaga aerolata KACC 12507.</title>
        <authorList>
            <person name="Zhang X."/>
        </authorList>
    </citation>
    <scope>NUCLEOTIDE SEQUENCE</scope>
    <source>
        <strain evidence="6">KACC 12507</strain>
    </source>
</reference>
<dbReference type="Proteomes" id="UP001168528">
    <property type="component" value="Unassembled WGS sequence"/>
</dbReference>